<dbReference type="SMR" id="A0A803LXX0"/>
<evidence type="ECO:0000256" key="3">
    <source>
        <dbReference type="ARBA" id="ARBA00023015"/>
    </source>
</evidence>
<keyword evidence="6" id="KW-0539">Nucleus</keyword>
<sequence length="544" mass="60201">MSVIQKETIEVIAQSIGINNLSPDVALALAPDVEYRVREIMQEAIKCMRHSKRTILTADDVDAALNLRNVEPIYGFASNDPLRFKRAAGQKDLFYVNDLDLDLKNVTEVPVPRAPLDTSLSVHWLAIEGVQPSIPENPPVEALVASSDGNKLEFKEEGIPIDIKLPVKHVLSRELQLYFDKVIELTTCKSDTVLFKEALRSLATDSGLHPLVPYFACFIGDEVSRNLNKLSLLTGLMRLVWSLLQNPHIHVEPYVHQLMPSVITCLVAKRLGNRYSDNHWELRNLSANLVARVCQRFGHVYHNLQPRVTRTLLHAFLDPKKALPQHYGAIQGLAALGPSVVRLLILPNLEPYMQLLGPEMQLEGQKNEIRRQEAWRVYGALLFASGKCMHDQLKKYPSLPLPLARPILKSNKKIVTVLPSKRKASADNMLQQPPLKKLSTNGAMGVIPVNSMQANIQGIAGGFAAVVGGSDAGLSAISQQLQNENVSGSSGRREKTDVHAKKASALALAWKEETDGGRLLSSLFEHFGISMFSFTPAPELSLFL</sequence>
<dbReference type="InterPro" id="IPR011442">
    <property type="entry name" value="TAF6_C"/>
</dbReference>
<dbReference type="OrthoDB" id="361039at2759"/>
<name>A0A803LXX0_CHEQI</name>
<dbReference type="SUPFAM" id="SSF48371">
    <property type="entry name" value="ARM repeat"/>
    <property type="match status" value="1"/>
</dbReference>
<dbReference type="FunFam" id="1.10.20.10:FF:000046">
    <property type="entry name" value="transcription initiation factor TFIID subunit 6"/>
    <property type="match status" value="1"/>
</dbReference>
<accession>A0A803LXX0</accession>
<dbReference type="KEGG" id="cqi:110720863"/>
<dbReference type="CDD" id="cd22931">
    <property type="entry name" value="HFD_TAF6"/>
    <property type="match status" value="1"/>
</dbReference>
<comment type="subcellular location">
    <subcellularLocation>
        <location evidence="1">Nucleus</location>
    </subcellularLocation>
</comment>
<dbReference type="InterPro" id="IPR004823">
    <property type="entry name" value="TAF_TATA-bd_Histone-like_dom"/>
</dbReference>
<feature type="domain" description="TATA box binding protein associated factor (TAF) histone-like fold" evidence="7">
    <location>
        <begin position="2"/>
        <end position="68"/>
    </location>
</feature>
<reference evidence="8" key="1">
    <citation type="journal article" date="2017" name="Nature">
        <title>The genome of Chenopodium quinoa.</title>
        <authorList>
            <person name="Jarvis D.E."/>
            <person name="Ho Y.S."/>
            <person name="Lightfoot D.J."/>
            <person name="Schmoeckel S.M."/>
            <person name="Li B."/>
            <person name="Borm T.J.A."/>
            <person name="Ohyanagi H."/>
            <person name="Mineta K."/>
            <person name="Michell C.T."/>
            <person name="Saber N."/>
            <person name="Kharbatia N.M."/>
            <person name="Rupper R.R."/>
            <person name="Sharp A.R."/>
            <person name="Dally N."/>
            <person name="Boughton B.A."/>
            <person name="Woo Y.H."/>
            <person name="Gao G."/>
            <person name="Schijlen E.G.W.M."/>
            <person name="Guo X."/>
            <person name="Momin A.A."/>
            <person name="Negrao S."/>
            <person name="Al-Babili S."/>
            <person name="Gehring C."/>
            <person name="Roessner U."/>
            <person name="Jung C."/>
            <person name="Murphy K."/>
            <person name="Arold S.T."/>
            <person name="Gojobori T."/>
            <person name="van der Linden C.G."/>
            <person name="van Loo E.N."/>
            <person name="Jellen E.N."/>
            <person name="Maughan P.J."/>
            <person name="Tester M."/>
        </authorList>
    </citation>
    <scope>NUCLEOTIDE SEQUENCE [LARGE SCALE GENOMIC DNA]</scope>
    <source>
        <strain evidence="8">cv. PI 614886</strain>
    </source>
</reference>
<dbReference type="Proteomes" id="UP000596660">
    <property type="component" value="Unplaced"/>
</dbReference>
<dbReference type="GO" id="GO:0000124">
    <property type="term" value="C:SAGA complex"/>
    <property type="evidence" value="ECO:0007669"/>
    <property type="project" value="InterPro"/>
</dbReference>
<comment type="similarity">
    <text evidence="2">Belongs to the TAF6 family.</text>
</comment>
<dbReference type="PANTHER" id="PTHR10221">
    <property type="entry name" value="TRANSCRIPTION INITIATION FACTOR TFIID SUBUNIT 6"/>
    <property type="match status" value="1"/>
</dbReference>
<keyword evidence="4" id="KW-0010">Activator</keyword>
<dbReference type="AlphaFoldDB" id="A0A803LXX0"/>
<dbReference type="GO" id="GO:0051123">
    <property type="term" value="P:RNA polymerase II preinitiation complex assembly"/>
    <property type="evidence" value="ECO:0007669"/>
    <property type="project" value="TreeGrafter"/>
</dbReference>
<organism evidence="8 9">
    <name type="scientific">Chenopodium quinoa</name>
    <name type="common">Quinoa</name>
    <dbReference type="NCBI Taxonomy" id="63459"/>
    <lineage>
        <taxon>Eukaryota</taxon>
        <taxon>Viridiplantae</taxon>
        <taxon>Streptophyta</taxon>
        <taxon>Embryophyta</taxon>
        <taxon>Tracheophyta</taxon>
        <taxon>Spermatophyta</taxon>
        <taxon>Magnoliopsida</taxon>
        <taxon>eudicotyledons</taxon>
        <taxon>Gunneridae</taxon>
        <taxon>Pentapetalae</taxon>
        <taxon>Caryophyllales</taxon>
        <taxon>Chenopodiaceae</taxon>
        <taxon>Chenopodioideae</taxon>
        <taxon>Atripliceae</taxon>
        <taxon>Chenopodium</taxon>
    </lineage>
</organism>
<dbReference type="InterPro" id="IPR037796">
    <property type="entry name" value="TAF6"/>
</dbReference>
<dbReference type="Pfam" id="PF02969">
    <property type="entry name" value="TAF"/>
    <property type="match status" value="1"/>
</dbReference>
<dbReference type="OMA" id="YFVQFIA"/>
<keyword evidence="5" id="KW-0804">Transcription</keyword>
<dbReference type="GO" id="GO:0046982">
    <property type="term" value="F:protein heterodimerization activity"/>
    <property type="evidence" value="ECO:0007669"/>
    <property type="project" value="InterPro"/>
</dbReference>
<dbReference type="InterPro" id="IPR009072">
    <property type="entry name" value="Histone-fold"/>
</dbReference>
<proteinExistence type="inferred from homology"/>
<dbReference type="GO" id="GO:0016251">
    <property type="term" value="F:RNA polymerase II general transcription initiation factor activity"/>
    <property type="evidence" value="ECO:0007669"/>
    <property type="project" value="InterPro"/>
</dbReference>
<dbReference type="FunFam" id="1.25.40.770:FF:000004">
    <property type="entry name" value="transcription initiation factor TFIID subunit 6"/>
    <property type="match status" value="1"/>
</dbReference>
<protein>
    <recommendedName>
        <fullName evidence="7">TATA box binding protein associated factor (TAF) histone-like fold domain-containing protein</fullName>
    </recommendedName>
</protein>
<dbReference type="GO" id="GO:0046695">
    <property type="term" value="C:SLIK (SAGA-like) complex"/>
    <property type="evidence" value="ECO:0007669"/>
    <property type="project" value="InterPro"/>
</dbReference>
<gene>
    <name evidence="8" type="primary">LOC110723945</name>
</gene>
<dbReference type="Gene3D" id="1.25.40.770">
    <property type="entry name" value="TAF6, C-terminal HEAT repeat domain"/>
    <property type="match status" value="1"/>
</dbReference>
<evidence type="ECO:0000259" key="7">
    <source>
        <dbReference type="SMART" id="SM00803"/>
    </source>
</evidence>
<keyword evidence="9" id="KW-1185">Reference proteome</keyword>
<dbReference type="PANTHER" id="PTHR10221:SF9">
    <property type="entry name" value="TRANSCRIPTION INITIATION FACTOR TFIID SUBUNIT 6"/>
    <property type="match status" value="1"/>
</dbReference>
<dbReference type="GO" id="GO:0005669">
    <property type="term" value="C:transcription factor TFIID complex"/>
    <property type="evidence" value="ECO:0007669"/>
    <property type="project" value="InterPro"/>
</dbReference>
<reference evidence="8" key="2">
    <citation type="submission" date="2021-03" db="UniProtKB">
        <authorList>
            <consortium name="EnsemblPlants"/>
        </authorList>
    </citation>
    <scope>IDENTIFICATION</scope>
</reference>
<evidence type="ECO:0000256" key="5">
    <source>
        <dbReference type="ARBA" id="ARBA00023163"/>
    </source>
</evidence>
<evidence type="ECO:0000313" key="9">
    <source>
        <dbReference type="Proteomes" id="UP000596660"/>
    </source>
</evidence>
<evidence type="ECO:0000313" key="8">
    <source>
        <dbReference type="EnsemblPlants" id="AUR62020321-RA:cds"/>
    </source>
</evidence>
<dbReference type="InterPro" id="IPR046344">
    <property type="entry name" value="TAF6_C_sf"/>
</dbReference>
<dbReference type="GO" id="GO:0003713">
    <property type="term" value="F:transcription coactivator activity"/>
    <property type="evidence" value="ECO:0007669"/>
    <property type="project" value="TreeGrafter"/>
</dbReference>
<evidence type="ECO:0000256" key="6">
    <source>
        <dbReference type="ARBA" id="ARBA00023242"/>
    </source>
</evidence>
<dbReference type="CDD" id="cd08050">
    <property type="entry name" value="TAF6C"/>
    <property type="match status" value="1"/>
</dbReference>
<evidence type="ECO:0000256" key="4">
    <source>
        <dbReference type="ARBA" id="ARBA00023159"/>
    </source>
</evidence>
<dbReference type="SMART" id="SM00803">
    <property type="entry name" value="TAF"/>
    <property type="match status" value="1"/>
</dbReference>
<dbReference type="SUPFAM" id="SSF47113">
    <property type="entry name" value="Histone-fold"/>
    <property type="match status" value="1"/>
</dbReference>
<dbReference type="Pfam" id="PF07571">
    <property type="entry name" value="TAF6_C"/>
    <property type="match status" value="1"/>
</dbReference>
<dbReference type="InterPro" id="IPR016024">
    <property type="entry name" value="ARM-type_fold"/>
</dbReference>
<evidence type="ECO:0000256" key="2">
    <source>
        <dbReference type="ARBA" id="ARBA00007688"/>
    </source>
</evidence>
<dbReference type="Gramene" id="AUR62020321-RA">
    <property type="protein sequence ID" value="AUR62020321-RA:cds"/>
    <property type="gene ID" value="AUR62020321"/>
</dbReference>
<evidence type="ECO:0000256" key="1">
    <source>
        <dbReference type="ARBA" id="ARBA00004123"/>
    </source>
</evidence>
<dbReference type="EnsemblPlants" id="AUR62020321-RA">
    <property type="protein sequence ID" value="AUR62020321-RA:cds"/>
    <property type="gene ID" value="AUR62020321"/>
</dbReference>
<keyword evidence="3" id="KW-0805">Transcription regulation</keyword>
<dbReference type="Gene3D" id="1.10.20.10">
    <property type="entry name" value="Histone, subunit A"/>
    <property type="match status" value="1"/>
</dbReference>